<proteinExistence type="predicted"/>
<name>A0A975B477_9BACT</name>
<keyword evidence="2" id="KW-1185">Reference proteome</keyword>
<organism evidence="1 2">
    <name type="scientific">Desulfonema limicola</name>
    <dbReference type="NCBI Taxonomy" id="45656"/>
    <lineage>
        <taxon>Bacteria</taxon>
        <taxon>Pseudomonadati</taxon>
        <taxon>Thermodesulfobacteriota</taxon>
        <taxon>Desulfobacteria</taxon>
        <taxon>Desulfobacterales</taxon>
        <taxon>Desulfococcaceae</taxon>
        <taxon>Desulfonema</taxon>
    </lineage>
</organism>
<reference evidence="1" key="1">
    <citation type="journal article" date="2021" name="Microb. Physiol.">
        <title>Proteogenomic Insights into the Physiology of Marine, Sulfate-Reducing, Filamentous Desulfonema limicola and Desulfonema magnum.</title>
        <authorList>
            <person name="Schnaars V."/>
            <person name="Wohlbrand L."/>
            <person name="Scheve S."/>
            <person name="Hinrichs C."/>
            <person name="Reinhardt R."/>
            <person name="Rabus R."/>
        </authorList>
    </citation>
    <scope>NUCLEOTIDE SEQUENCE</scope>
    <source>
        <strain evidence="1">5ac10</strain>
    </source>
</reference>
<accession>A0A975B477</accession>
<protein>
    <submittedName>
        <fullName evidence="1">Uncharacterized protein</fullName>
    </submittedName>
</protein>
<gene>
    <name evidence="1" type="ORF">dnl_07070</name>
</gene>
<evidence type="ECO:0000313" key="1">
    <source>
        <dbReference type="EMBL" id="QTA78485.1"/>
    </source>
</evidence>
<dbReference type="AlphaFoldDB" id="A0A975B477"/>
<evidence type="ECO:0000313" key="2">
    <source>
        <dbReference type="Proteomes" id="UP000663720"/>
    </source>
</evidence>
<dbReference type="Proteomes" id="UP000663720">
    <property type="component" value="Chromosome"/>
</dbReference>
<sequence length="54" mass="6704">MAKLLSIKNLIFLCYQGRIIINLTEFHLHRENKIYRKRLKPDINNDYNMREIWI</sequence>
<dbReference type="EMBL" id="CP061799">
    <property type="protein sequence ID" value="QTA78485.1"/>
    <property type="molecule type" value="Genomic_DNA"/>
</dbReference>
<dbReference type="KEGG" id="dli:dnl_07070"/>